<keyword evidence="8" id="KW-0378">Hydrolase</keyword>
<reference evidence="14 15" key="1">
    <citation type="journal article" date="2015" name="Int. J. Syst. Evol. Microbiol.">
        <title>Sporolactobacillus shoreae sp. nov. and Sporolactobacillus spathodeae sp. nov., two spore-forming lactic acid bacteria isolated from tree barks in Thailand.</title>
        <authorList>
            <person name="Thamacharoensuk T."/>
            <person name="Kitahara M."/>
            <person name="Ohkuma M."/>
            <person name="Thongchul N."/>
            <person name="Tanasupawat S."/>
        </authorList>
    </citation>
    <scope>NUCLEOTIDE SEQUENCE [LARGE SCALE GENOMIC DNA]</scope>
    <source>
        <strain evidence="14 15">BK92</strain>
    </source>
</reference>
<comment type="cofactor">
    <cofactor evidence="1">
        <name>Mg(2+)</name>
        <dbReference type="ChEBI" id="CHEBI:18420"/>
    </cofactor>
</comment>
<evidence type="ECO:0000256" key="7">
    <source>
        <dbReference type="ARBA" id="ARBA00022763"/>
    </source>
</evidence>
<dbReference type="GO" id="GO:0046872">
    <property type="term" value="F:metal ion binding"/>
    <property type="evidence" value="ECO:0007669"/>
    <property type="project" value="UniProtKB-KW"/>
</dbReference>
<evidence type="ECO:0000256" key="13">
    <source>
        <dbReference type="ARBA" id="ARBA00029523"/>
    </source>
</evidence>
<evidence type="ECO:0000256" key="9">
    <source>
        <dbReference type="ARBA" id="ARBA00022842"/>
    </source>
</evidence>
<evidence type="ECO:0000256" key="6">
    <source>
        <dbReference type="ARBA" id="ARBA00022759"/>
    </source>
</evidence>
<dbReference type="GO" id="GO:0016787">
    <property type="term" value="F:hydrolase activity"/>
    <property type="evidence" value="ECO:0007669"/>
    <property type="project" value="UniProtKB-KW"/>
</dbReference>
<organism evidence="14 15">
    <name type="scientific">Sporolactobacillus shoreae</name>
    <dbReference type="NCBI Taxonomy" id="1465501"/>
    <lineage>
        <taxon>Bacteria</taxon>
        <taxon>Bacillati</taxon>
        <taxon>Bacillota</taxon>
        <taxon>Bacilli</taxon>
        <taxon>Bacillales</taxon>
        <taxon>Sporolactobacillaceae</taxon>
        <taxon>Sporolactobacillus</taxon>
    </lineage>
</organism>
<keyword evidence="6" id="KW-0255">Endonuclease</keyword>
<dbReference type="Gene3D" id="3.40.1350.10">
    <property type="match status" value="1"/>
</dbReference>
<dbReference type="GO" id="GO:0004519">
    <property type="term" value="F:endonuclease activity"/>
    <property type="evidence" value="ECO:0007669"/>
    <property type="project" value="UniProtKB-KW"/>
</dbReference>
<dbReference type="GO" id="GO:0006310">
    <property type="term" value="P:DNA recombination"/>
    <property type="evidence" value="ECO:0007669"/>
    <property type="project" value="UniProtKB-KW"/>
</dbReference>
<evidence type="ECO:0000256" key="8">
    <source>
        <dbReference type="ARBA" id="ARBA00022801"/>
    </source>
</evidence>
<name>A0A4Z0GTA0_9BACL</name>
<proteinExistence type="inferred from homology"/>
<accession>A0A4Z0GTA0</accession>
<comment type="caution">
    <text evidence="14">The sequence shown here is derived from an EMBL/GenBank/DDBJ whole genome shotgun (WGS) entry which is preliminary data.</text>
</comment>
<evidence type="ECO:0000313" key="15">
    <source>
        <dbReference type="Proteomes" id="UP000298347"/>
    </source>
</evidence>
<evidence type="ECO:0000256" key="1">
    <source>
        <dbReference type="ARBA" id="ARBA00001946"/>
    </source>
</evidence>
<keyword evidence="5" id="KW-0479">Metal-binding</keyword>
<keyword evidence="15" id="KW-1185">Reference proteome</keyword>
<dbReference type="Pfam" id="PF03838">
    <property type="entry name" value="RecU"/>
    <property type="match status" value="1"/>
</dbReference>
<comment type="subcellular location">
    <subcellularLocation>
        <location evidence="2">Cytoplasm</location>
    </subcellularLocation>
</comment>
<dbReference type="Proteomes" id="UP000298347">
    <property type="component" value="Unassembled WGS sequence"/>
</dbReference>
<keyword evidence="4" id="KW-0540">Nuclease</keyword>
<evidence type="ECO:0000256" key="10">
    <source>
        <dbReference type="ARBA" id="ARBA00023172"/>
    </source>
</evidence>
<dbReference type="GO" id="GO:0006281">
    <property type="term" value="P:DNA repair"/>
    <property type="evidence" value="ECO:0007669"/>
    <property type="project" value="UniProtKB-KW"/>
</dbReference>
<evidence type="ECO:0000256" key="2">
    <source>
        <dbReference type="ARBA" id="ARBA00004496"/>
    </source>
</evidence>
<dbReference type="AlphaFoldDB" id="A0A4Z0GTA0"/>
<dbReference type="OrthoDB" id="9783592at2"/>
<evidence type="ECO:0000256" key="11">
    <source>
        <dbReference type="ARBA" id="ARBA00023204"/>
    </source>
</evidence>
<keyword evidence="11" id="KW-0234">DNA repair</keyword>
<evidence type="ECO:0000313" key="14">
    <source>
        <dbReference type="EMBL" id="TGA99452.1"/>
    </source>
</evidence>
<evidence type="ECO:0000256" key="5">
    <source>
        <dbReference type="ARBA" id="ARBA00022723"/>
    </source>
</evidence>
<dbReference type="EMBL" id="SRJD01000003">
    <property type="protein sequence ID" value="TGA99452.1"/>
    <property type="molecule type" value="Genomic_DNA"/>
</dbReference>
<dbReference type="InterPro" id="IPR011335">
    <property type="entry name" value="Restrct_endonuc-II-like"/>
</dbReference>
<protein>
    <recommendedName>
        <fullName evidence="13">Holliday junction resolvase RecU</fullName>
    </recommendedName>
</protein>
<gene>
    <name evidence="14" type="ORF">E4665_03770</name>
</gene>
<dbReference type="RefSeq" id="WP_135347475.1">
    <property type="nucleotide sequence ID" value="NZ_SRJD01000003.1"/>
</dbReference>
<evidence type="ECO:0000256" key="4">
    <source>
        <dbReference type="ARBA" id="ARBA00022722"/>
    </source>
</evidence>
<keyword evidence="10" id="KW-0233">DNA recombination</keyword>
<sequence length="99" mass="11880">MRLWLHTLIWVCNWNTRESRSFRRSPTPFEPIRDKRGNFSKLIPAKKSTVDFISCLNGRGLAFDAKRTRFPLANVHEHQVRYLKRYLDWRRLCLRSCGS</sequence>
<dbReference type="SUPFAM" id="SSF52980">
    <property type="entry name" value="Restriction endonuclease-like"/>
    <property type="match status" value="1"/>
</dbReference>
<evidence type="ECO:0000256" key="12">
    <source>
        <dbReference type="ARBA" id="ARBA00023447"/>
    </source>
</evidence>
<dbReference type="InterPro" id="IPR011856">
    <property type="entry name" value="tRNA_endonuc-like_dom_sf"/>
</dbReference>
<dbReference type="GO" id="GO:0003676">
    <property type="term" value="F:nucleic acid binding"/>
    <property type="evidence" value="ECO:0007669"/>
    <property type="project" value="InterPro"/>
</dbReference>
<keyword evidence="9" id="KW-0460">Magnesium</keyword>
<dbReference type="InterPro" id="IPR004612">
    <property type="entry name" value="Resolv_RecU"/>
</dbReference>
<comment type="similarity">
    <text evidence="12">Belongs to the RecU family.</text>
</comment>
<evidence type="ECO:0000256" key="3">
    <source>
        <dbReference type="ARBA" id="ARBA00022490"/>
    </source>
</evidence>
<dbReference type="GO" id="GO:0005737">
    <property type="term" value="C:cytoplasm"/>
    <property type="evidence" value="ECO:0007669"/>
    <property type="project" value="UniProtKB-SubCell"/>
</dbReference>
<keyword evidence="3" id="KW-0963">Cytoplasm</keyword>
<keyword evidence="7" id="KW-0227">DNA damage</keyword>